<name>A0A6A0AFA9_HAELA</name>
<gene>
    <name evidence="1" type="ORF">HaLaN_30340</name>
</gene>
<comment type="caution">
    <text evidence="1">The sequence shown here is derived from an EMBL/GenBank/DDBJ whole genome shotgun (WGS) entry which is preliminary data.</text>
</comment>
<evidence type="ECO:0000313" key="1">
    <source>
        <dbReference type="EMBL" id="GFH31322.1"/>
    </source>
</evidence>
<dbReference type="Proteomes" id="UP000485058">
    <property type="component" value="Unassembled WGS sequence"/>
</dbReference>
<reference evidence="1 2" key="1">
    <citation type="submission" date="2020-02" db="EMBL/GenBank/DDBJ databases">
        <title>Draft genome sequence of Haematococcus lacustris strain NIES-144.</title>
        <authorList>
            <person name="Morimoto D."/>
            <person name="Nakagawa S."/>
            <person name="Yoshida T."/>
            <person name="Sawayama S."/>
        </authorList>
    </citation>
    <scope>NUCLEOTIDE SEQUENCE [LARGE SCALE GENOMIC DNA]</scope>
    <source>
        <strain evidence="1 2">NIES-144</strain>
    </source>
</reference>
<accession>A0A6A0AFA9</accession>
<sequence>MQIRIQHCTDFDSGSCELLRVSWQAARLTCEVNGGSEMTWHCSRARNDLTLQQVTPAIGHANP</sequence>
<protein>
    <submittedName>
        <fullName evidence="1">Uncharacterized protein</fullName>
    </submittedName>
</protein>
<evidence type="ECO:0000313" key="2">
    <source>
        <dbReference type="Proteomes" id="UP000485058"/>
    </source>
</evidence>
<dbReference type="AlphaFoldDB" id="A0A6A0AFA9"/>
<organism evidence="1 2">
    <name type="scientific">Haematococcus lacustris</name>
    <name type="common">Green alga</name>
    <name type="synonym">Haematococcus pluvialis</name>
    <dbReference type="NCBI Taxonomy" id="44745"/>
    <lineage>
        <taxon>Eukaryota</taxon>
        <taxon>Viridiplantae</taxon>
        <taxon>Chlorophyta</taxon>
        <taxon>core chlorophytes</taxon>
        <taxon>Chlorophyceae</taxon>
        <taxon>CS clade</taxon>
        <taxon>Chlamydomonadales</taxon>
        <taxon>Haematococcaceae</taxon>
        <taxon>Haematococcus</taxon>
    </lineage>
</organism>
<proteinExistence type="predicted"/>
<dbReference type="EMBL" id="BLLF01005533">
    <property type="protein sequence ID" value="GFH31322.1"/>
    <property type="molecule type" value="Genomic_DNA"/>
</dbReference>
<keyword evidence="2" id="KW-1185">Reference proteome</keyword>